<dbReference type="AlphaFoldDB" id="A0A498M2M4"/>
<sequence length="125" mass="14168">MHGPHHEPHRDSTGKFKELEMEMCGICSLPSVIKVHETLKETNLAQSLNAQMIIMVDKCKVILQPLRIFQSGRQVTTNIFCYLEDLHVSFTANEELQYKACAQYSANFELPFAIKTQILATVSQA</sequence>
<keyword evidence="2" id="KW-1185">Reference proteome</keyword>
<evidence type="ECO:0000313" key="1">
    <source>
        <dbReference type="EMBL" id="RXN14780.1"/>
    </source>
</evidence>
<organism evidence="1 2">
    <name type="scientific">Labeo rohita</name>
    <name type="common">Indian major carp</name>
    <name type="synonym">Cyprinus rohita</name>
    <dbReference type="NCBI Taxonomy" id="84645"/>
    <lineage>
        <taxon>Eukaryota</taxon>
        <taxon>Metazoa</taxon>
        <taxon>Chordata</taxon>
        <taxon>Craniata</taxon>
        <taxon>Vertebrata</taxon>
        <taxon>Euteleostomi</taxon>
        <taxon>Actinopterygii</taxon>
        <taxon>Neopterygii</taxon>
        <taxon>Teleostei</taxon>
        <taxon>Ostariophysi</taxon>
        <taxon>Cypriniformes</taxon>
        <taxon>Cyprinidae</taxon>
        <taxon>Labeoninae</taxon>
        <taxon>Labeonini</taxon>
        <taxon>Labeo</taxon>
    </lineage>
</organism>
<evidence type="ECO:0000313" key="2">
    <source>
        <dbReference type="Proteomes" id="UP000290572"/>
    </source>
</evidence>
<proteinExistence type="predicted"/>
<comment type="caution">
    <text evidence="1">The sequence shown here is derived from an EMBL/GenBank/DDBJ whole genome shotgun (WGS) entry which is preliminary data.</text>
</comment>
<reference evidence="1 2" key="1">
    <citation type="submission" date="2018-03" db="EMBL/GenBank/DDBJ databases">
        <title>Draft genome sequence of Rohu Carp (Labeo rohita).</title>
        <authorList>
            <person name="Das P."/>
            <person name="Kushwaha B."/>
            <person name="Joshi C.G."/>
            <person name="Kumar D."/>
            <person name="Nagpure N.S."/>
            <person name="Sahoo L."/>
            <person name="Das S.P."/>
            <person name="Bit A."/>
            <person name="Patnaik S."/>
            <person name="Meher P.K."/>
            <person name="Jayasankar P."/>
            <person name="Koringa P.G."/>
            <person name="Patel N.V."/>
            <person name="Hinsu A.T."/>
            <person name="Kumar R."/>
            <person name="Pandey M."/>
            <person name="Agarwal S."/>
            <person name="Srivastava S."/>
            <person name="Singh M."/>
            <person name="Iquebal M.A."/>
            <person name="Jaiswal S."/>
            <person name="Angadi U.B."/>
            <person name="Kumar N."/>
            <person name="Raza M."/>
            <person name="Shah T.M."/>
            <person name="Rai A."/>
            <person name="Jena J.K."/>
        </authorList>
    </citation>
    <scope>NUCLEOTIDE SEQUENCE [LARGE SCALE GENOMIC DNA]</scope>
    <source>
        <strain evidence="1">DASCIFA01</strain>
        <tissue evidence="1">Testis</tissue>
    </source>
</reference>
<dbReference type="Proteomes" id="UP000290572">
    <property type="component" value="Unassembled WGS sequence"/>
</dbReference>
<gene>
    <name evidence="1" type="ORF">ROHU_008895</name>
</gene>
<protein>
    <submittedName>
        <fullName evidence="1">CGG triplet repeat-binding 1</fullName>
    </submittedName>
</protein>
<name>A0A498M2M4_LABRO</name>
<accession>A0A498M2M4</accession>
<dbReference type="EMBL" id="QBIY01012877">
    <property type="protein sequence ID" value="RXN14780.1"/>
    <property type="molecule type" value="Genomic_DNA"/>
</dbReference>